<evidence type="ECO:0000256" key="1">
    <source>
        <dbReference type="SAM" id="MobiDB-lite"/>
    </source>
</evidence>
<feature type="compositionally biased region" description="Basic and acidic residues" evidence="1">
    <location>
        <begin position="44"/>
        <end position="54"/>
    </location>
</feature>
<protein>
    <submittedName>
        <fullName evidence="2">Uncharacterized protein</fullName>
    </submittedName>
</protein>
<dbReference type="OrthoDB" id="4242758at2"/>
<keyword evidence="3" id="KW-1185">Reference proteome</keyword>
<dbReference type="PATRIC" id="fig|68223.7.peg.4567"/>
<evidence type="ECO:0000313" key="2">
    <source>
        <dbReference type="EMBL" id="KJY36256.1"/>
    </source>
</evidence>
<dbReference type="EMBL" id="JZWV01000169">
    <property type="protein sequence ID" value="KJY36256.1"/>
    <property type="molecule type" value="Genomic_DNA"/>
</dbReference>
<evidence type="ECO:0000313" key="3">
    <source>
        <dbReference type="Proteomes" id="UP000033551"/>
    </source>
</evidence>
<sequence>MGSRPAEQASAADQGGAPKGVARQGVLSALPRSGRFAGDAQSRSLEDPTPERPGIRIYAAPVYRSHYDGARWSKRYADTPTAAYACRCGQTRTGTGQRSVAALVAEYNQHRETCPLLTSASEGREAA</sequence>
<gene>
    <name evidence="2" type="ORF">VR44_08340</name>
</gene>
<dbReference type="AlphaFoldDB" id="A0A0F4JTF1"/>
<proteinExistence type="predicted"/>
<feature type="region of interest" description="Disordered" evidence="1">
    <location>
        <begin position="1"/>
        <end position="56"/>
    </location>
</feature>
<organism evidence="2 3">
    <name type="scientific">Streptomyces katrae</name>
    <dbReference type="NCBI Taxonomy" id="68223"/>
    <lineage>
        <taxon>Bacteria</taxon>
        <taxon>Bacillati</taxon>
        <taxon>Actinomycetota</taxon>
        <taxon>Actinomycetes</taxon>
        <taxon>Kitasatosporales</taxon>
        <taxon>Streptomycetaceae</taxon>
        <taxon>Streptomyces</taxon>
    </lineage>
</organism>
<dbReference type="Proteomes" id="UP000033551">
    <property type="component" value="Unassembled WGS sequence"/>
</dbReference>
<comment type="caution">
    <text evidence="2">The sequence shown here is derived from an EMBL/GenBank/DDBJ whole genome shotgun (WGS) entry which is preliminary data.</text>
</comment>
<accession>A0A0F4JTF1</accession>
<name>A0A0F4JTF1_9ACTN</name>
<reference evidence="2 3" key="1">
    <citation type="submission" date="2015-02" db="EMBL/GenBank/DDBJ databases">
        <authorList>
            <person name="Ju K.-S."/>
            <person name="Doroghazi J.R."/>
            <person name="Metcalf W."/>
        </authorList>
    </citation>
    <scope>NUCLEOTIDE SEQUENCE [LARGE SCALE GENOMIC DNA]</scope>
    <source>
        <strain evidence="2 3">NRRL ISP-5550</strain>
    </source>
</reference>